<proteinExistence type="predicted"/>
<gene>
    <name evidence="1" type="ORF">GLOIN_2v1882669</name>
</gene>
<reference evidence="1 2" key="1">
    <citation type="journal article" date="2013" name="Proc. Natl. Acad. Sci. U.S.A.">
        <title>Genome of an arbuscular mycorrhizal fungus provides insight into the oldest plant symbiosis.</title>
        <authorList>
            <person name="Tisserant E."/>
            <person name="Malbreil M."/>
            <person name="Kuo A."/>
            <person name="Kohler A."/>
            <person name="Symeonidi A."/>
            <person name="Balestrini R."/>
            <person name="Charron P."/>
            <person name="Duensing N."/>
            <person name="Frei Dit Frey N."/>
            <person name="Gianinazzi-Pearson V."/>
            <person name="Gilbert L.B."/>
            <person name="Handa Y."/>
            <person name="Herr J.R."/>
            <person name="Hijri M."/>
            <person name="Koul R."/>
            <person name="Kawaguchi M."/>
            <person name="Krajinski F."/>
            <person name="Lammers P.J."/>
            <person name="Masclaux F.G."/>
            <person name="Murat C."/>
            <person name="Morin E."/>
            <person name="Ndikumana S."/>
            <person name="Pagni M."/>
            <person name="Petitpierre D."/>
            <person name="Requena N."/>
            <person name="Rosikiewicz P."/>
            <person name="Riley R."/>
            <person name="Saito K."/>
            <person name="San Clemente H."/>
            <person name="Shapiro H."/>
            <person name="van Tuinen D."/>
            <person name="Becard G."/>
            <person name="Bonfante P."/>
            <person name="Paszkowski U."/>
            <person name="Shachar-Hill Y.Y."/>
            <person name="Tuskan G.A."/>
            <person name="Young P.W."/>
            <person name="Sanders I.R."/>
            <person name="Henrissat B."/>
            <person name="Rensing S.A."/>
            <person name="Grigoriev I.V."/>
            <person name="Corradi N."/>
            <person name="Roux C."/>
            <person name="Martin F."/>
        </authorList>
    </citation>
    <scope>NUCLEOTIDE SEQUENCE [LARGE SCALE GENOMIC DNA]</scope>
    <source>
        <strain evidence="1 2">DAOM 197198</strain>
    </source>
</reference>
<accession>A0A2P4PBH6</accession>
<dbReference type="AlphaFoldDB" id="A0A2P4PBH6"/>
<organism evidence="1 2">
    <name type="scientific">Rhizophagus irregularis (strain DAOM 181602 / DAOM 197198 / MUCL 43194)</name>
    <name type="common">Arbuscular mycorrhizal fungus</name>
    <name type="synonym">Glomus intraradices</name>
    <dbReference type="NCBI Taxonomy" id="747089"/>
    <lineage>
        <taxon>Eukaryota</taxon>
        <taxon>Fungi</taxon>
        <taxon>Fungi incertae sedis</taxon>
        <taxon>Mucoromycota</taxon>
        <taxon>Glomeromycotina</taxon>
        <taxon>Glomeromycetes</taxon>
        <taxon>Glomerales</taxon>
        <taxon>Glomeraceae</taxon>
        <taxon>Rhizophagus</taxon>
    </lineage>
</organism>
<evidence type="ECO:0000313" key="2">
    <source>
        <dbReference type="Proteomes" id="UP000018888"/>
    </source>
</evidence>
<dbReference type="EMBL" id="AUPC02000290">
    <property type="protein sequence ID" value="POG62744.1"/>
    <property type="molecule type" value="Genomic_DNA"/>
</dbReference>
<name>A0A2P4PBH6_RHIID</name>
<keyword evidence="2" id="KW-1185">Reference proteome</keyword>
<comment type="caution">
    <text evidence="1">The sequence shown here is derived from an EMBL/GenBank/DDBJ whole genome shotgun (WGS) entry which is preliminary data.</text>
</comment>
<reference evidence="1 2" key="2">
    <citation type="journal article" date="2018" name="New Phytol.">
        <title>High intraspecific genome diversity in the model arbuscular mycorrhizal symbiont Rhizophagus irregularis.</title>
        <authorList>
            <person name="Chen E.C.H."/>
            <person name="Morin E."/>
            <person name="Beaudet D."/>
            <person name="Noel J."/>
            <person name="Yildirir G."/>
            <person name="Ndikumana S."/>
            <person name="Charron P."/>
            <person name="St-Onge C."/>
            <person name="Giorgi J."/>
            <person name="Kruger M."/>
            <person name="Marton T."/>
            <person name="Ropars J."/>
            <person name="Grigoriev I.V."/>
            <person name="Hainaut M."/>
            <person name="Henrissat B."/>
            <person name="Roux C."/>
            <person name="Martin F."/>
            <person name="Corradi N."/>
        </authorList>
    </citation>
    <scope>NUCLEOTIDE SEQUENCE [LARGE SCALE GENOMIC DNA]</scope>
    <source>
        <strain evidence="1 2">DAOM 197198</strain>
    </source>
</reference>
<dbReference type="Proteomes" id="UP000018888">
    <property type="component" value="Unassembled WGS sequence"/>
</dbReference>
<sequence length="262" mass="30785">MTFEEAQERDDVKKLAITIFEYCEYKLIRRLNKLRKDITVNKDKKYINSFLDYAKSENVDVILSEIHAIIRIKLELLNPNTVDKTVSSWSDTVEHYFLDRTNYKFDEFKKRCLNDPVIKKNLVRVYGKNGKETPGMLDCEVTKKLCLHAELNVLVKLMGQEGHWAKGIKLPFLDHIRSYTIFGNYQMPLKQEFIDYAMFELDNIIRLEIINHTNITAISDSDPDSGDSDTDQNFSTVGLNKLDYNYKHRNYRETKISYCALR</sequence>
<dbReference type="VEuPathDB" id="FungiDB:RhiirFUN_000924"/>
<protein>
    <submittedName>
        <fullName evidence="1">Uncharacterized protein</fullName>
    </submittedName>
</protein>
<evidence type="ECO:0000313" key="1">
    <source>
        <dbReference type="EMBL" id="POG62744.1"/>
    </source>
</evidence>